<gene>
    <name evidence="3" type="ORF">ICC18_02800</name>
</gene>
<dbReference type="SMART" id="SM00316">
    <property type="entry name" value="S1"/>
    <property type="match status" value="3"/>
</dbReference>
<dbReference type="InterPro" id="IPR012340">
    <property type="entry name" value="NA-bd_OB-fold"/>
</dbReference>
<dbReference type="RefSeq" id="WP_188172840.1">
    <property type="nucleotide sequence ID" value="NZ_JACVVD010000001.1"/>
</dbReference>
<evidence type="ECO:0000313" key="4">
    <source>
        <dbReference type="Proteomes" id="UP000650466"/>
    </source>
</evidence>
<evidence type="ECO:0000259" key="2">
    <source>
        <dbReference type="PROSITE" id="PS50126"/>
    </source>
</evidence>
<dbReference type="InterPro" id="IPR036388">
    <property type="entry name" value="WH-like_DNA-bd_sf"/>
</dbReference>
<comment type="similarity">
    <text evidence="1">Belongs to the CvfB family.</text>
</comment>
<dbReference type="InterPro" id="IPR014464">
    <property type="entry name" value="CvfB_fam"/>
</dbReference>
<name>A0A926KJS1_9BACL</name>
<comment type="caution">
    <text evidence="3">The sequence shown here is derived from an EMBL/GenBank/DDBJ whole genome shotgun (WGS) entry which is preliminary data.</text>
</comment>
<dbReference type="Pfam" id="PF13509">
    <property type="entry name" value="S1_2"/>
    <property type="match status" value="1"/>
</dbReference>
<accession>A0A926KJS1</accession>
<dbReference type="Pfam" id="PF17783">
    <property type="entry name" value="WHD_CvfB"/>
    <property type="match status" value="1"/>
</dbReference>
<sequence>MRMEAGTLVSLEVAREVPPNGYFLTDGSQDVLLPYGEIVGTIKPGERVDVFLFHDTQDRITATMKRPHLILGEVALLEVVDIHPRFGYFLEMGLGRNLLLPYKHVPELETLRPQVGDKIYVTLAHDRQGRLIAKLATEEDLAPLCVRAPSSWKNQWVEARVYKPLQMGTFVVCDAGVLGFGIIGLIAAPERTRLLRVGETVKARIAFVREEDGRVNLSMRLRKEKGMDEDATRILSFLKERPNGAMPYSDQTSADLISDRFGMSKAAFKRAMGKLMKEGLIYQKENWTYLKQADASEASFAPQNSKETQG</sequence>
<dbReference type="GO" id="GO:0003676">
    <property type="term" value="F:nucleic acid binding"/>
    <property type="evidence" value="ECO:0007669"/>
    <property type="project" value="InterPro"/>
</dbReference>
<dbReference type="InterPro" id="IPR039566">
    <property type="entry name" value="CvfB_S1_st"/>
</dbReference>
<dbReference type="Pfam" id="PF21191">
    <property type="entry name" value="CvfB_1st"/>
    <property type="match status" value="1"/>
</dbReference>
<proteinExistence type="inferred from homology"/>
<dbReference type="InterPro" id="IPR048587">
    <property type="entry name" value="CvfB_S1_3rd"/>
</dbReference>
<dbReference type="PANTHER" id="PTHR37296:SF1">
    <property type="entry name" value="CONSERVED VIRULENCE FACTOR B"/>
    <property type="match status" value="1"/>
</dbReference>
<protein>
    <submittedName>
        <fullName evidence="3">RNA-binding protein</fullName>
    </submittedName>
</protein>
<feature type="domain" description="S1 motif" evidence="2">
    <location>
        <begin position="154"/>
        <end position="220"/>
    </location>
</feature>
<dbReference type="InterPro" id="IPR003029">
    <property type="entry name" value="S1_domain"/>
</dbReference>
<dbReference type="AlphaFoldDB" id="A0A926KJS1"/>
<dbReference type="PANTHER" id="PTHR37296">
    <property type="entry name" value="CONSERVED VIRULENCE FACTOR B"/>
    <property type="match status" value="1"/>
</dbReference>
<dbReference type="Gene3D" id="2.40.50.140">
    <property type="entry name" value="Nucleic acid-binding proteins"/>
    <property type="match status" value="2"/>
</dbReference>
<dbReference type="Proteomes" id="UP000650466">
    <property type="component" value="Unassembled WGS sequence"/>
</dbReference>
<dbReference type="PROSITE" id="PS50126">
    <property type="entry name" value="S1"/>
    <property type="match status" value="1"/>
</dbReference>
<dbReference type="Gene3D" id="1.10.10.10">
    <property type="entry name" value="Winged helix-like DNA-binding domain superfamily/Winged helix DNA-binding domain"/>
    <property type="match status" value="1"/>
</dbReference>
<evidence type="ECO:0000313" key="3">
    <source>
        <dbReference type="EMBL" id="MBD0379052.1"/>
    </source>
</evidence>
<reference evidence="3" key="1">
    <citation type="submission" date="2020-09" db="EMBL/GenBank/DDBJ databases">
        <title>Draft Genome Sequence of Paenibacillus sp. WST5.</title>
        <authorList>
            <person name="Bao Z."/>
        </authorList>
    </citation>
    <scope>NUCLEOTIDE SEQUENCE</scope>
    <source>
        <strain evidence="3">WST5</strain>
    </source>
</reference>
<keyword evidence="4" id="KW-1185">Reference proteome</keyword>
<organism evidence="3 4">
    <name type="scientific">Paenibacillus sedimenti</name>
    <dbReference type="NCBI Taxonomy" id="2770274"/>
    <lineage>
        <taxon>Bacteria</taxon>
        <taxon>Bacillati</taxon>
        <taxon>Bacillota</taxon>
        <taxon>Bacilli</taxon>
        <taxon>Bacillales</taxon>
        <taxon>Paenibacillaceae</taxon>
        <taxon>Paenibacillus</taxon>
    </lineage>
</organism>
<evidence type="ECO:0000256" key="1">
    <source>
        <dbReference type="PIRNR" id="PIRNR012524"/>
    </source>
</evidence>
<dbReference type="InterPro" id="IPR048588">
    <property type="entry name" value="CvfB_S1_2nd"/>
</dbReference>
<dbReference type="InterPro" id="IPR040764">
    <property type="entry name" value="CvfB_WH"/>
</dbReference>
<dbReference type="Pfam" id="PF21543">
    <property type="entry name" value="CvfB_2nd"/>
    <property type="match status" value="1"/>
</dbReference>
<dbReference type="PIRSF" id="PIRSF012524">
    <property type="entry name" value="YitL_S1"/>
    <property type="match status" value="1"/>
</dbReference>
<dbReference type="EMBL" id="JACVVD010000001">
    <property type="protein sequence ID" value="MBD0379052.1"/>
    <property type="molecule type" value="Genomic_DNA"/>
</dbReference>